<evidence type="ECO:0008006" key="3">
    <source>
        <dbReference type="Google" id="ProtNLM"/>
    </source>
</evidence>
<organism evidence="2">
    <name type="scientific">marine metagenome</name>
    <dbReference type="NCBI Taxonomy" id="408172"/>
    <lineage>
        <taxon>unclassified sequences</taxon>
        <taxon>metagenomes</taxon>
        <taxon>ecological metagenomes</taxon>
    </lineage>
</organism>
<gene>
    <name evidence="2" type="ORF">METZ01_LOCUS386605</name>
</gene>
<name>A0A382UJ72_9ZZZZ</name>
<evidence type="ECO:0000313" key="2">
    <source>
        <dbReference type="EMBL" id="SVD33751.1"/>
    </source>
</evidence>
<accession>A0A382UJ72</accession>
<feature type="transmembrane region" description="Helical" evidence="1">
    <location>
        <begin position="75"/>
        <end position="96"/>
    </location>
</feature>
<feature type="transmembrane region" description="Helical" evidence="1">
    <location>
        <begin position="103"/>
        <end position="123"/>
    </location>
</feature>
<evidence type="ECO:0000256" key="1">
    <source>
        <dbReference type="SAM" id="Phobius"/>
    </source>
</evidence>
<reference evidence="2" key="1">
    <citation type="submission" date="2018-05" db="EMBL/GenBank/DDBJ databases">
        <authorList>
            <person name="Lanie J.A."/>
            <person name="Ng W.-L."/>
            <person name="Kazmierczak K.M."/>
            <person name="Andrzejewski T.M."/>
            <person name="Davidsen T.M."/>
            <person name="Wayne K.J."/>
            <person name="Tettelin H."/>
            <person name="Glass J.I."/>
            <person name="Rusch D."/>
            <person name="Podicherti R."/>
            <person name="Tsui H.-C.T."/>
            <person name="Winkler M.E."/>
        </authorList>
    </citation>
    <scope>NUCLEOTIDE SEQUENCE</scope>
</reference>
<sequence>MTAQSRKDLLRVFGLFTTGQLAVRALFSLPFGPVQGGDSYLSIAERFPDLSDTEWGYGGYVAVLALGEALGSGPWFVFLLQCTAALGAGTALLSLGRRFGGEFAGWTAAGIYLLHPLVTQWTGYLLTESLFYSGVIIVAWCLVDVIETGPPSWARLWIAALLVATIRPNGIILLGAVASVVAVSRSRPMTARLALVAAAWLVVLIVAVISPTFRTGSESNYFGPRAWAGDVVWNVPEERIAMPQPAVRDPSNAAFIRYVFAHPVDMFELGTRRVWWELKQ</sequence>
<feature type="transmembrane region" description="Helical" evidence="1">
    <location>
        <begin position="158"/>
        <end position="183"/>
    </location>
</feature>
<feature type="transmembrane region" description="Helical" evidence="1">
    <location>
        <begin position="189"/>
        <end position="209"/>
    </location>
</feature>
<dbReference type="EMBL" id="UINC01144318">
    <property type="protein sequence ID" value="SVD33751.1"/>
    <property type="molecule type" value="Genomic_DNA"/>
</dbReference>
<keyword evidence="1" id="KW-1133">Transmembrane helix</keyword>
<keyword evidence="1" id="KW-0812">Transmembrane</keyword>
<protein>
    <recommendedName>
        <fullName evidence="3">Glycosyltransferase RgtA/B/C/D-like domain-containing protein</fullName>
    </recommendedName>
</protein>
<feature type="transmembrane region" description="Helical" evidence="1">
    <location>
        <begin position="12"/>
        <end position="31"/>
    </location>
</feature>
<proteinExistence type="predicted"/>
<feature type="non-terminal residue" evidence="2">
    <location>
        <position position="280"/>
    </location>
</feature>
<keyword evidence="1" id="KW-0472">Membrane</keyword>
<dbReference type="AlphaFoldDB" id="A0A382UJ72"/>